<comment type="caution">
    <text evidence="6">The sequence shown here is derived from an EMBL/GenBank/DDBJ whole genome shotgun (WGS) entry which is preliminary data.</text>
</comment>
<reference evidence="6 7" key="1">
    <citation type="journal article" date="2014" name="Genome Announc.">
        <title>Draft genome sequence of the pathogenic fungus Scedosporium apiospermum.</title>
        <authorList>
            <person name="Vandeputte P."/>
            <person name="Ghamrawi S."/>
            <person name="Rechenmann M."/>
            <person name="Iltis A."/>
            <person name="Giraud S."/>
            <person name="Fleury M."/>
            <person name="Thornton C."/>
            <person name="Delhaes L."/>
            <person name="Meyer W."/>
            <person name="Papon N."/>
            <person name="Bouchara J.P."/>
        </authorList>
    </citation>
    <scope>NUCLEOTIDE SEQUENCE [LARGE SCALE GENOMIC DNA]</scope>
    <source>
        <strain evidence="6 7">IHEM 14462</strain>
    </source>
</reference>
<dbReference type="EMBL" id="JOWA01000132">
    <property type="protein sequence ID" value="KEZ40021.1"/>
    <property type="molecule type" value="Genomic_DNA"/>
</dbReference>
<evidence type="ECO:0000313" key="7">
    <source>
        <dbReference type="Proteomes" id="UP000028545"/>
    </source>
</evidence>
<dbReference type="Gene3D" id="1.10.238.10">
    <property type="entry name" value="EF-hand"/>
    <property type="match status" value="1"/>
</dbReference>
<proteinExistence type="inferred from homology"/>
<evidence type="ECO:0000256" key="1">
    <source>
        <dbReference type="ARBA" id="ARBA00006765"/>
    </source>
</evidence>
<keyword evidence="4" id="KW-1133">Transmembrane helix</keyword>
<dbReference type="OMA" id="FARTHSN"/>
<dbReference type="AlphaFoldDB" id="A0A084FY59"/>
<dbReference type="InterPro" id="IPR002048">
    <property type="entry name" value="EF_hand_dom"/>
</dbReference>
<dbReference type="InterPro" id="IPR007736">
    <property type="entry name" value="Caleosin-related"/>
</dbReference>
<keyword evidence="4" id="KW-0812">Transmembrane</keyword>
<name>A0A084FY59_PSEDA</name>
<evidence type="ECO:0000259" key="5">
    <source>
        <dbReference type="PROSITE" id="PS50222"/>
    </source>
</evidence>
<dbReference type="GeneID" id="27728081"/>
<organism evidence="6 7">
    <name type="scientific">Pseudallescheria apiosperma</name>
    <name type="common">Scedosporium apiospermum</name>
    <dbReference type="NCBI Taxonomy" id="563466"/>
    <lineage>
        <taxon>Eukaryota</taxon>
        <taxon>Fungi</taxon>
        <taxon>Dikarya</taxon>
        <taxon>Ascomycota</taxon>
        <taxon>Pezizomycotina</taxon>
        <taxon>Sordariomycetes</taxon>
        <taxon>Hypocreomycetidae</taxon>
        <taxon>Microascales</taxon>
        <taxon>Microascaceae</taxon>
        <taxon>Scedosporium</taxon>
    </lineage>
</organism>
<keyword evidence="2" id="KW-0106">Calcium</keyword>
<evidence type="ECO:0000256" key="3">
    <source>
        <dbReference type="SAM" id="MobiDB-lite"/>
    </source>
</evidence>
<protein>
    <recommendedName>
        <fullName evidence="5">EF-hand domain-containing protein</fullName>
    </recommendedName>
</protein>
<dbReference type="InterPro" id="IPR018247">
    <property type="entry name" value="EF_Hand_1_Ca_BS"/>
</dbReference>
<evidence type="ECO:0000256" key="4">
    <source>
        <dbReference type="SAM" id="Phobius"/>
    </source>
</evidence>
<dbReference type="PROSITE" id="PS50222">
    <property type="entry name" value="EF_HAND_2"/>
    <property type="match status" value="1"/>
</dbReference>
<sequence>MSSSKGHNGATKAAPSPPIVARLNRTSPGGNGVKLASSRPANEETNPEKTCDQDDYTVLEQHIRFWDSDGDGIIAPWDTYRGFRELGFNLVFSILAMIIVNGAFSYPTRLAYSFIPDPLFRVYVHGVYKAKHGSTTGIYDSEGRFVGETFDNTFAKWDDDQDGALSLHDLFQMMRANRDVLDVFGWAAAVFELGTTWLLIQKDGKVYKDDLRQVYDVEPPLNDAERKIVKSYGGWTNFMLSMGLKPWNPEDAEEGKAILEAFVKADEEGN</sequence>
<comment type="similarity">
    <text evidence="1">Belongs to the caleosin family.</text>
</comment>
<dbReference type="PANTHER" id="PTHR31495:SF0">
    <property type="entry name" value="BINDING PROTEIN CALEOSIN, PUTATIVE (AFU_ORTHOLOGUE AFUA_5G13750)-RELATED"/>
    <property type="match status" value="1"/>
</dbReference>
<evidence type="ECO:0000256" key="2">
    <source>
        <dbReference type="ARBA" id="ARBA00022837"/>
    </source>
</evidence>
<feature type="transmembrane region" description="Helical" evidence="4">
    <location>
        <begin position="183"/>
        <end position="200"/>
    </location>
</feature>
<dbReference type="KEGG" id="sapo:SAPIO_CDS9009"/>
<dbReference type="VEuPathDB" id="FungiDB:SAPIO_CDS9009"/>
<dbReference type="GO" id="GO:0005509">
    <property type="term" value="F:calcium ion binding"/>
    <property type="evidence" value="ECO:0007669"/>
    <property type="project" value="InterPro"/>
</dbReference>
<accession>A0A084FY59</accession>
<keyword evidence="4" id="KW-0472">Membrane</keyword>
<dbReference type="InterPro" id="IPR011992">
    <property type="entry name" value="EF-hand-dom_pair"/>
</dbReference>
<dbReference type="HOGENOM" id="CLU_1031163_0_0_1"/>
<dbReference type="PROSITE" id="PS00018">
    <property type="entry name" value="EF_HAND_1"/>
    <property type="match status" value="1"/>
</dbReference>
<gene>
    <name evidence="6" type="ORF">SAPIO_CDS9009</name>
</gene>
<dbReference type="OrthoDB" id="640742at2759"/>
<dbReference type="RefSeq" id="XP_016639820.1">
    <property type="nucleotide sequence ID" value="XM_016790517.1"/>
</dbReference>
<evidence type="ECO:0000313" key="6">
    <source>
        <dbReference type="EMBL" id="KEZ40021.1"/>
    </source>
</evidence>
<dbReference type="Pfam" id="PF05042">
    <property type="entry name" value="Caleosin"/>
    <property type="match status" value="1"/>
</dbReference>
<feature type="transmembrane region" description="Helical" evidence="4">
    <location>
        <begin position="86"/>
        <end position="106"/>
    </location>
</feature>
<dbReference type="SUPFAM" id="SSF47473">
    <property type="entry name" value="EF-hand"/>
    <property type="match status" value="1"/>
</dbReference>
<dbReference type="GO" id="GO:0004497">
    <property type="term" value="F:monooxygenase activity"/>
    <property type="evidence" value="ECO:0007669"/>
    <property type="project" value="TreeGrafter"/>
</dbReference>
<dbReference type="PANTHER" id="PTHR31495">
    <property type="entry name" value="PEROXYGENASE 3-RELATED"/>
    <property type="match status" value="1"/>
</dbReference>
<dbReference type="Proteomes" id="UP000028545">
    <property type="component" value="Unassembled WGS sequence"/>
</dbReference>
<feature type="region of interest" description="Disordered" evidence="3">
    <location>
        <begin position="1"/>
        <end position="50"/>
    </location>
</feature>
<keyword evidence="7" id="KW-1185">Reference proteome</keyword>
<feature type="domain" description="EF-hand" evidence="5">
    <location>
        <begin position="145"/>
        <end position="180"/>
    </location>
</feature>